<evidence type="ECO:0000256" key="8">
    <source>
        <dbReference type="SAM" id="MobiDB-lite"/>
    </source>
</evidence>
<dbReference type="InterPro" id="IPR027417">
    <property type="entry name" value="P-loop_NTPase"/>
</dbReference>
<dbReference type="GO" id="GO:0003677">
    <property type="term" value="F:DNA binding"/>
    <property type="evidence" value="ECO:0007669"/>
    <property type="project" value="UniProtKB-KW"/>
</dbReference>
<dbReference type="GO" id="GO:0009378">
    <property type="term" value="F:four-way junction helicase activity"/>
    <property type="evidence" value="ECO:0007669"/>
    <property type="project" value="TreeGrafter"/>
</dbReference>
<evidence type="ECO:0000256" key="6">
    <source>
        <dbReference type="ARBA" id="ARBA00034617"/>
    </source>
</evidence>
<comment type="caution">
    <text evidence="10">The sequence shown here is derived from an EMBL/GenBank/DDBJ whole genome shotgun (WGS) entry which is preliminary data.</text>
</comment>
<evidence type="ECO:0000256" key="5">
    <source>
        <dbReference type="ARBA" id="ARBA00023235"/>
    </source>
</evidence>
<dbReference type="PANTHER" id="PTHR13710">
    <property type="entry name" value="DNA HELICASE RECQ FAMILY MEMBER"/>
    <property type="match status" value="1"/>
</dbReference>
<keyword evidence="5" id="KW-0413">Isomerase</keyword>
<evidence type="ECO:0000256" key="1">
    <source>
        <dbReference type="ARBA" id="ARBA00005446"/>
    </source>
</evidence>
<evidence type="ECO:0000256" key="3">
    <source>
        <dbReference type="ARBA" id="ARBA00022840"/>
    </source>
</evidence>
<keyword evidence="11" id="KW-1185">Reference proteome</keyword>
<sequence length="1931" mass="205383">MQCDCNDQVEAARKARKPSRIKPILQRHRTYHEPSPALCRPGEIEARVYKRVLPPGALSPDDSCLVCVCGCQLARRDQFKAHVEACIAPPAAAATPALRPEDDDVVMSDEAAEVPSLFAALDGDFDSADDSSTRNLEDDGSDGGTAIELDASGFPPAAAPPVVFPSTPAVQASPLPTRTPVPTAAAPPSPVRNAPIFIFQPDALDYDTGPLKPHKLALNRDARCLVCYECHAVVALKSLASHTKAALAAHSSPSTLADKARLFAEQLLEPLGGCNAANLAHLPESSELLPLPGVGVLEAHACTSCGHVYKRRRPCPACPGGSSAKQRCMAQLVPGPSTSPVLVRVPAERAAPPPAPGPSLAFGPLVADVRNAVVEAAKAGGESVLGHISPLTIPPFEALDWTVLVGGLRSEVRWLVQPPTSSDANTWLGELRLHVRSAFMLLNGFVSSLPPSVRDRLVEHDKPSRNGVYTSRWKPLSQETSRLHYADAATLLVHFALRVASLSAQHPLRAKVTVTPPLEAAARAVVSAMGTPMPPLPLAADEDVAFVPQDADGDDEDEDPIHLEDGCETVDTGDGDAADDPAAAGEFEYLHPQRATQPGATSVVHAVVNLLEQLFLTGVDLDLQQAPYDERSCGDVASAFVVFAQLVKADSTRAAQQVAAFGPVARTTPLIAKVKYIARLAIASAVRRRRADQVGLVEFGTALGSVAAVTLSERVPGAFHTLTHWSRFFTACLSHELPFARFSTTGSDVLKVQFDKYSLDFGAAARQALVAAADLEARVKGRLLCGVQLDGRVRAIDDVFDNFANLELGYSAALDNGCVEGGLDAIMDDLVPHWTIDGTEHLSVAALDRFLAEVDAVTQELMPLAYFAAAGAYRVTEFLSIGLANLVGTSRGVLYRRSRIQLVPWYSKNLQKGMRGSPIPRPLPKFLAHLVHVFVAVVKPLAARVAVLAAREHAHEAAEARRYMTLAQGHMQALWVVPSSKALVDVDRARRILSRGLGALFGRDSLPCSAFRQSLIGVLRLVLAAQGSLRNADKLLQLDVEEGADPGATSTAGSSGGRLVVDQMAGHSSRVADLHYAVRDDEHLQTLWRGSSTTITSLDWDCVEDISERYFHALGWDAFPSREVRVLDSAATTAAAVAATASPPRAHPGLDALEHIQSQGGRTYDLVARVADAQEHRLDELARLVSLQLDLARGCAALGQASPPLSARAFLSFPVIDTAAPLAALRKVYGADATWHTETQANLVALLCADVTFTLQSPVRALVERTGAGKTNAVLIPSLVHPRRLVVFVVSTVALRASVRAALQRAVRSFQGALHPDAHVREWSLTTSSAAEGIVLVSPEHAEARAFASWCTQIASRASTRGDVHVVIDEPQLVFAHHAFRPQLAQLGALLAPLGVPTTYLSATIPPQLEPVLLAFGTGGRPVEVFRSETTRRDLHVVVLRASLSSKDERARFVCAVQQVAFAGFAPGSVRGIVYLPTQQLVEEVARAFHALADAADERAPPPSSMYHGGIEVKDRTAAERAWATGTASPVMFCTPHSFGTGVDRPDVRFTIHLGTEVESLVNFAQEIGRAARGPQVPRGLCVVVPPPQHGSAARSAPLGDEDVHEHRRLLDDSTTCRLSVLAHWLDGRPVHYPPFPAAAHDDSSECVPALLPGEEVQRGVLDALLGLATNVSSVAPLPSRKRPHALVSGSGSGSPALAAAAVPPVALAQAGAAQQAQHLHRFALSTEALCSKVRALVPDFPLGSPRPACLPYAHTIASRDCVWQKQPGDACKPASWMSIALMQFKTGRCTACHGPAHVDPGERECPQVPLVTQLAWFVYTAPVAAAKRDSALSSLPPIALRSQEWPNEVLRALAALALVVPVPDSGGSAPASKPKDRALAFAAALRHQQQFSKVCAAPVPLDQGTSRPLAVVDFVAAFALDGFSSARLAV</sequence>
<keyword evidence="4" id="KW-0238">DNA-binding</keyword>
<comment type="similarity">
    <text evidence="1">Belongs to the helicase family. RecQ subfamily.</text>
</comment>
<proteinExistence type="inferred from homology"/>
<protein>
    <recommendedName>
        <fullName evidence="7">DNA 3'-5' helicase</fullName>
        <ecNumber evidence="7">5.6.2.4</ecNumber>
    </recommendedName>
</protein>
<gene>
    <name evidence="10" type="ORF">Rhopal_006420-T1</name>
</gene>
<dbReference type="SMART" id="SM00487">
    <property type="entry name" value="DEXDc"/>
    <property type="match status" value="1"/>
</dbReference>
<dbReference type="GO" id="GO:0005737">
    <property type="term" value="C:cytoplasm"/>
    <property type="evidence" value="ECO:0007669"/>
    <property type="project" value="TreeGrafter"/>
</dbReference>
<organism evidence="10 11">
    <name type="scientific">Rhodotorula paludigena</name>
    <dbReference type="NCBI Taxonomy" id="86838"/>
    <lineage>
        <taxon>Eukaryota</taxon>
        <taxon>Fungi</taxon>
        <taxon>Dikarya</taxon>
        <taxon>Basidiomycota</taxon>
        <taxon>Pucciniomycotina</taxon>
        <taxon>Microbotryomycetes</taxon>
        <taxon>Sporidiobolales</taxon>
        <taxon>Sporidiobolaceae</taxon>
        <taxon>Rhodotorula</taxon>
    </lineage>
</organism>
<dbReference type="Gene3D" id="3.40.50.300">
    <property type="entry name" value="P-loop containing nucleotide triphosphate hydrolases"/>
    <property type="match status" value="2"/>
</dbReference>
<dbReference type="EC" id="5.6.2.4" evidence="7"/>
<reference evidence="10 11" key="1">
    <citation type="submission" date="2021-12" db="EMBL/GenBank/DDBJ databases">
        <title>High titer production of polyol ester of fatty acids by Rhodotorula paludigena BS15 towards product separation-free biomass refinery.</title>
        <authorList>
            <person name="Mano J."/>
            <person name="Ono H."/>
            <person name="Tanaka T."/>
            <person name="Naito K."/>
            <person name="Sushida H."/>
            <person name="Ike M."/>
            <person name="Tokuyasu K."/>
            <person name="Kitaoka M."/>
        </authorList>
    </citation>
    <scope>NUCLEOTIDE SEQUENCE [LARGE SCALE GENOMIC DNA]</scope>
    <source>
        <strain evidence="10 11">BS15</strain>
    </source>
</reference>
<dbReference type="GO" id="GO:0005524">
    <property type="term" value="F:ATP binding"/>
    <property type="evidence" value="ECO:0007669"/>
    <property type="project" value="UniProtKB-KW"/>
</dbReference>
<dbReference type="InterPro" id="IPR011545">
    <property type="entry name" value="DEAD/DEAH_box_helicase_dom"/>
</dbReference>
<dbReference type="GO" id="GO:0000724">
    <property type="term" value="P:double-strand break repair via homologous recombination"/>
    <property type="evidence" value="ECO:0007669"/>
    <property type="project" value="TreeGrafter"/>
</dbReference>
<feature type="compositionally biased region" description="Low complexity" evidence="8">
    <location>
        <begin position="164"/>
        <end position="184"/>
    </location>
</feature>
<dbReference type="SMART" id="SM00490">
    <property type="entry name" value="HELICc"/>
    <property type="match status" value="1"/>
</dbReference>
<dbReference type="GO" id="GO:0005694">
    <property type="term" value="C:chromosome"/>
    <property type="evidence" value="ECO:0007669"/>
    <property type="project" value="TreeGrafter"/>
</dbReference>
<accession>A0AAV5GWE7</accession>
<dbReference type="InterPro" id="IPR014001">
    <property type="entry name" value="Helicase_ATP-bd"/>
</dbReference>
<dbReference type="GO" id="GO:0043138">
    <property type="term" value="F:3'-5' DNA helicase activity"/>
    <property type="evidence" value="ECO:0007669"/>
    <property type="project" value="UniProtKB-EC"/>
</dbReference>
<dbReference type="SUPFAM" id="SSF52540">
    <property type="entry name" value="P-loop containing nucleoside triphosphate hydrolases"/>
    <property type="match status" value="1"/>
</dbReference>
<name>A0AAV5GWE7_9BASI</name>
<dbReference type="Proteomes" id="UP001342314">
    <property type="component" value="Unassembled WGS sequence"/>
</dbReference>
<keyword evidence="3" id="KW-0067">ATP-binding</keyword>
<evidence type="ECO:0000313" key="11">
    <source>
        <dbReference type="Proteomes" id="UP001342314"/>
    </source>
</evidence>
<comment type="catalytic activity">
    <reaction evidence="6">
        <text>Couples ATP hydrolysis with the unwinding of duplex DNA by translocating in the 3'-5' direction.</text>
        <dbReference type="EC" id="5.6.2.4"/>
    </reaction>
</comment>
<dbReference type="InterPro" id="IPR001650">
    <property type="entry name" value="Helicase_C-like"/>
</dbReference>
<dbReference type="Pfam" id="PF00270">
    <property type="entry name" value="DEAD"/>
    <property type="match status" value="1"/>
</dbReference>
<feature type="region of interest" description="Disordered" evidence="8">
    <location>
        <begin position="122"/>
        <end position="187"/>
    </location>
</feature>
<evidence type="ECO:0000313" key="10">
    <source>
        <dbReference type="EMBL" id="GJN93367.1"/>
    </source>
</evidence>
<evidence type="ECO:0000259" key="9">
    <source>
        <dbReference type="PROSITE" id="PS51194"/>
    </source>
</evidence>
<dbReference type="PROSITE" id="PS51194">
    <property type="entry name" value="HELICASE_CTER"/>
    <property type="match status" value="1"/>
</dbReference>
<keyword evidence="2" id="KW-0547">Nucleotide-binding</keyword>
<evidence type="ECO:0000256" key="2">
    <source>
        <dbReference type="ARBA" id="ARBA00022741"/>
    </source>
</evidence>
<evidence type="ECO:0000256" key="4">
    <source>
        <dbReference type="ARBA" id="ARBA00023125"/>
    </source>
</evidence>
<feature type="domain" description="Helicase C-terminal" evidence="9">
    <location>
        <begin position="1456"/>
        <end position="1630"/>
    </location>
</feature>
<evidence type="ECO:0000256" key="7">
    <source>
        <dbReference type="ARBA" id="ARBA00034808"/>
    </source>
</evidence>
<dbReference type="EMBL" id="BQKY01000013">
    <property type="protein sequence ID" value="GJN93367.1"/>
    <property type="molecule type" value="Genomic_DNA"/>
</dbReference>
<dbReference type="PANTHER" id="PTHR13710:SF105">
    <property type="entry name" value="ATP-DEPENDENT DNA HELICASE Q1"/>
    <property type="match status" value="1"/>
</dbReference>